<dbReference type="EMBL" id="LXHE01000014">
    <property type="protein sequence ID" value="OAV00256.1"/>
    <property type="molecule type" value="Genomic_DNA"/>
</dbReference>
<dbReference type="AlphaFoldDB" id="A0A7Z1A3I3"/>
<evidence type="ECO:0000313" key="2">
    <source>
        <dbReference type="Proteomes" id="UP000078446"/>
    </source>
</evidence>
<dbReference type="Proteomes" id="UP000078446">
    <property type="component" value="Unassembled WGS sequence"/>
</dbReference>
<protein>
    <submittedName>
        <fullName evidence="1">Uncharacterized protein</fullName>
    </submittedName>
</protein>
<accession>A0A7Z1A3I3</accession>
<reference evidence="1 2" key="1">
    <citation type="journal article" date="2016" name="Genome Biol. Evol.">
        <title>Comparative Genomic Analyses of the Moraxella catarrhalis Serosensitive and Seroresistant Lineages Demonstrate Their Independent Evolution.</title>
        <authorList>
            <person name="Earl J.P."/>
            <person name="de Vries S.P."/>
            <person name="Ahmed A."/>
            <person name="Powell E."/>
            <person name="Schultz M.P."/>
            <person name="Hermans P.W."/>
            <person name="Hill D.J."/>
            <person name="Zhou Z."/>
            <person name="Constantinidou C.I."/>
            <person name="Hu F.Z."/>
            <person name="Bootsma H.J."/>
            <person name="Ehrlich G.D."/>
        </authorList>
    </citation>
    <scope>NUCLEOTIDE SEQUENCE [LARGE SCALE GENOMIC DNA]</scope>
    <source>
        <strain evidence="1 2">Z7574</strain>
    </source>
</reference>
<name>A0A7Z1A3I3_MORCA</name>
<organism evidence="1 2">
    <name type="scientific">Moraxella catarrhalis</name>
    <name type="common">Branhamella catarrhalis</name>
    <dbReference type="NCBI Taxonomy" id="480"/>
    <lineage>
        <taxon>Bacteria</taxon>
        <taxon>Pseudomonadati</taxon>
        <taxon>Pseudomonadota</taxon>
        <taxon>Gammaproteobacteria</taxon>
        <taxon>Moraxellales</taxon>
        <taxon>Moraxellaceae</taxon>
        <taxon>Moraxella</taxon>
    </lineage>
</organism>
<gene>
    <name evidence="1" type="ORF">AO382_1406</name>
</gene>
<comment type="caution">
    <text evidence="1">The sequence shown here is derived from an EMBL/GenBank/DDBJ whole genome shotgun (WGS) entry which is preliminary data.</text>
</comment>
<evidence type="ECO:0000313" key="1">
    <source>
        <dbReference type="EMBL" id="OAV00256.1"/>
    </source>
</evidence>
<proteinExistence type="predicted"/>
<sequence>MSVNTFKKHYMKRFPPDRETSHYKGYTHKSLTTIKQELSL</sequence>